<keyword evidence="1" id="KW-0732">Signal</keyword>
<dbReference type="Proteomes" id="UP000011864">
    <property type="component" value="Chromosome"/>
</dbReference>
<evidence type="ECO:0000313" key="2">
    <source>
        <dbReference type="EMBL" id="AGH43497.1"/>
    </source>
</evidence>
<dbReference type="AlphaFoldDB" id="K7AC52"/>
<reference evidence="2 3" key="1">
    <citation type="journal article" date="2013" name="Genome Announc.">
        <title>Complete Genome Sequence of Glaciecola psychrophila Strain 170T.</title>
        <authorList>
            <person name="Yin J."/>
            <person name="Chen J."/>
            <person name="Liu G."/>
            <person name="Yu Y."/>
            <person name="Song L."/>
            <person name="Wang X."/>
            <person name="Qu X."/>
        </authorList>
    </citation>
    <scope>NUCLEOTIDE SEQUENCE [LARGE SCALE GENOMIC DNA]</scope>
    <source>
        <strain evidence="2 3">170</strain>
    </source>
</reference>
<dbReference type="PATRIC" id="fig|1129794.4.peg.1373"/>
<dbReference type="InterPro" id="IPR009297">
    <property type="entry name" value="DUF952"/>
</dbReference>
<dbReference type="HOGENOM" id="CLU_129452_1_0_6"/>
<keyword evidence="3" id="KW-1185">Reference proteome</keyword>
<gene>
    <name evidence="2" type="ORF">C427_1388</name>
</gene>
<dbReference type="RefSeq" id="WP_007642314.1">
    <property type="nucleotide sequence ID" value="NC_020514.1"/>
</dbReference>
<dbReference type="KEGG" id="gps:C427_1388"/>
<feature type="signal peptide" evidence="1">
    <location>
        <begin position="1"/>
        <end position="24"/>
    </location>
</feature>
<dbReference type="SUPFAM" id="SSF56399">
    <property type="entry name" value="ADP-ribosylation"/>
    <property type="match status" value="1"/>
</dbReference>
<dbReference type="Pfam" id="PF06108">
    <property type="entry name" value="DUF952"/>
    <property type="match status" value="1"/>
</dbReference>
<dbReference type="eggNOG" id="COG3502">
    <property type="taxonomic scope" value="Bacteria"/>
</dbReference>
<dbReference type="STRING" id="1129794.C427_1388"/>
<proteinExistence type="predicted"/>
<name>K7AC52_9ALTE</name>
<dbReference type="Gene3D" id="3.20.170.20">
    <property type="entry name" value="Protein of unknown function DUF952"/>
    <property type="match status" value="1"/>
</dbReference>
<sequence>MKKIILISTLISIFTMLFQSPAFAAKEDKASEYTTKYPYIFHLVQKELWEKTLADKSTYYPPTYSQDEFTHATANPDFLLIIGNHFYKDVVGDWLCLRMSVDTLIATGVKTIFEGTEPVGDKQPDFPGTDSELFPHILGGINPSAVMQVHTVSRADDGTFLSVSNIIEDM</sequence>
<evidence type="ECO:0000256" key="1">
    <source>
        <dbReference type="SAM" id="SignalP"/>
    </source>
</evidence>
<dbReference type="EMBL" id="CP003837">
    <property type="protein sequence ID" value="AGH43497.1"/>
    <property type="molecule type" value="Genomic_DNA"/>
</dbReference>
<accession>K7AC52</accession>
<dbReference type="OrthoDB" id="5638018at2"/>
<feature type="chain" id="PRO_5003902637" evidence="1">
    <location>
        <begin position="25"/>
        <end position="170"/>
    </location>
</feature>
<protein>
    <submittedName>
        <fullName evidence="2">Uncharacterized protein</fullName>
    </submittedName>
</protein>
<evidence type="ECO:0000313" key="3">
    <source>
        <dbReference type="Proteomes" id="UP000011864"/>
    </source>
</evidence>
<organism evidence="2 3">
    <name type="scientific">Paraglaciecola psychrophila 170</name>
    <dbReference type="NCBI Taxonomy" id="1129794"/>
    <lineage>
        <taxon>Bacteria</taxon>
        <taxon>Pseudomonadati</taxon>
        <taxon>Pseudomonadota</taxon>
        <taxon>Gammaproteobacteria</taxon>
        <taxon>Alteromonadales</taxon>
        <taxon>Alteromonadaceae</taxon>
        <taxon>Paraglaciecola</taxon>
    </lineage>
</organism>